<dbReference type="GeneID" id="300207366"/>
<name>A0A1H1U6U3_9PSED</name>
<keyword evidence="2" id="KW-1185">Reference proteome</keyword>
<evidence type="ECO:0000313" key="1">
    <source>
        <dbReference type="EMBL" id="SDS68134.1"/>
    </source>
</evidence>
<dbReference type="EMBL" id="LT629777">
    <property type="protein sequence ID" value="SDS68134.1"/>
    <property type="molecule type" value="Genomic_DNA"/>
</dbReference>
<accession>A0A1H1U6U3</accession>
<sequence>MSQLSVAVPWNQSHYIPWRGCHPMYRALFESMPEAVSVSLWDNVALRHQLEQSVQVRQRLLAGLASQHHKQWPKPYMTHFDPENRLLTQALPGHIEFFHSIAFPSLTRPFVLHCESLRGLFAPWAASPATLREQLPLIREHYRALLGGPLCLGVFSSQPNTLAALKDFLGLPKLESRLFHSPIGLPVSTAQARSRLPEKPELVHPRFLFVSVADHESDFFIGGGHRVLRFWKAFCAAGHSGLLSMACERPDAQALAASGVDLAFVEQETGRSIIWASPSQVDIEALMAGSHVLLQPADVPCLFDMLQAMSLGCVPVVAALRGLDQYLQDGQDGLCIGVEPEVPEPWLYPVRQAHEEASLVDELLARVPGLLLPQTYLALQACGHRKAVTQHSGPAFAETFWARVRQLYAERVMTSPSANGSITPLIEGGLLDEAGLTRVFRLDARPRLRINTGLRSVWSVGGCFVLMEGNSSSQPPDWSILAQYTRTQAPSVVWANSLLELAGAYLPQEGRIDQPEPSALVKMLSRWLMPFPRLHSQCSQWLRRYRRAQQSQMTSLPHPQAAAEQPHLVVEGFHGYNIIRYAKRFHAILQSDGAFEPEHLGTSRYSRYHSGVDLQAVEQSVIANLAAEAACEAPENPSSAAHRS</sequence>
<reference evidence="2" key="1">
    <citation type="submission" date="2016-10" db="EMBL/GenBank/DDBJ databases">
        <authorList>
            <person name="Varghese N."/>
            <person name="Submissions S."/>
        </authorList>
    </citation>
    <scope>NUCLEOTIDE SEQUENCE [LARGE SCALE GENOMIC DNA]</scope>
    <source>
        <strain evidence="2">ATCC 23835</strain>
    </source>
</reference>
<proteinExistence type="predicted"/>
<gene>
    <name evidence="1" type="ORF">SAMN05216598_2389</name>
</gene>
<dbReference type="Proteomes" id="UP000199524">
    <property type="component" value="Chromosome I"/>
</dbReference>
<protein>
    <submittedName>
        <fullName evidence="1">Uncharacterized protein</fullName>
    </submittedName>
</protein>
<evidence type="ECO:0000313" key="2">
    <source>
        <dbReference type="Proteomes" id="UP000199524"/>
    </source>
</evidence>
<organism evidence="1 2">
    <name type="scientific">Pseudomonas asplenii</name>
    <dbReference type="NCBI Taxonomy" id="53407"/>
    <lineage>
        <taxon>Bacteria</taxon>
        <taxon>Pseudomonadati</taxon>
        <taxon>Pseudomonadota</taxon>
        <taxon>Gammaproteobacteria</taxon>
        <taxon>Pseudomonadales</taxon>
        <taxon>Pseudomonadaceae</taxon>
        <taxon>Pseudomonas</taxon>
    </lineage>
</organism>
<dbReference type="RefSeq" id="WP_090205013.1">
    <property type="nucleotide sequence ID" value="NZ_LT629777.1"/>
</dbReference>
<dbReference type="Gene3D" id="3.40.50.2000">
    <property type="entry name" value="Glycogen Phosphorylase B"/>
    <property type="match status" value="1"/>
</dbReference>
<dbReference type="AlphaFoldDB" id="A0A1H1U6U3"/>